<evidence type="ECO:0000256" key="1">
    <source>
        <dbReference type="ARBA" id="ARBA00006242"/>
    </source>
</evidence>
<reference evidence="8" key="2">
    <citation type="journal article" date="2021" name="PeerJ">
        <title>Extensive microbial diversity within the chicken gut microbiome revealed by metagenomics and culture.</title>
        <authorList>
            <person name="Gilroy R."/>
            <person name="Ravi A."/>
            <person name="Getino M."/>
            <person name="Pursley I."/>
            <person name="Horton D.L."/>
            <person name="Alikhan N.F."/>
            <person name="Baker D."/>
            <person name="Gharbi K."/>
            <person name="Hall N."/>
            <person name="Watson M."/>
            <person name="Adriaenssens E.M."/>
            <person name="Foster-Nyarko E."/>
            <person name="Jarju S."/>
            <person name="Secka A."/>
            <person name="Antonio M."/>
            <person name="Oren A."/>
            <person name="Chaudhuri R.R."/>
            <person name="La Ragione R."/>
            <person name="Hildebrand F."/>
            <person name="Pallen M.J."/>
        </authorList>
    </citation>
    <scope>NUCLEOTIDE SEQUENCE</scope>
    <source>
        <strain evidence="8">ChiGjej1B1-22543</strain>
    </source>
</reference>
<evidence type="ECO:0000256" key="2">
    <source>
        <dbReference type="ARBA" id="ARBA00022980"/>
    </source>
</evidence>
<evidence type="ECO:0000256" key="5">
    <source>
        <dbReference type="HAMAP-Rule" id="MF_00291"/>
    </source>
</evidence>
<dbReference type="Gene3D" id="3.40.50.10490">
    <property type="entry name" value="Glucose-6-phosphate isomerase like protein, domain 1"/>
    <property type="match status" value="1"/>
</dbReference>
<dbReference type="Gene3D" id="1.10.287.610">
    <property type="entry name" value="Helix hairpin bin"/>
    <property type="match status" value="1"/>
</dbReference>
<evidence type="ECO:0000256" key="6">
    <source>
        <dbReference type="RuleBase" id="RU003631"/>
    </source>
</evidence>
<dbReference type="GO" id="GO:0003735">
    <property type="term" value="F:structural constituent of ribosome"/>
    <property type="evidence" value="ECO:0007669"/>
    <property type="project" value="InterPro"/>
</dbReference>
<protein>
    <recommendedName>
        <fullName evidence="4 5">Small ribosomal subunit protein uS2</fullName>
    </recommendedName>
</protein>
<dbReference type="PRINTS" id="PR00395">
    <property type="entry name" value="RIBOSOMALS2"/>
</dbReference>
<dbReference type="InterPro" id="IPR018130">
    <property type="entry name" value="Ribosomal_uS2_CS"/>
</dbReference>
<name>A0A9D1LMY8_9FIRM</name>
<dbReference type="PROSITE" id="PS00962">
    <property type="entry name" value="RIBOSOMAL_S2_1"/>
    <property type="match status" value="1"/>
</dbReference>
<dbReference type="HAMAP" id="MF_00291_B">
    <property type="entry name" value="Ribosomal_uS2_B"/>
    <property type="match status" value="1"/>
</dbReference>
<keyword evidence="2 5" id="KW-0689">Ribosomal protein</keyword>
<dbReference type="Proteomes" id="UP000824070">
    <property type="component" value="Unassembled WGS sequence"/>
</dbReference>
<dbReference type="NCBIfam" id="TIGR01011">
    <property type="entry name" value="rpsB_bact"/>
    <property type="match status" value="1"/>
</dbReference>
<gene>
    <name evidence="5 8" type="primary">rpsB</name>
    <name evidence="8" type="ORF">IAC52_00825</name>
</gene>
<dbReference type="FunFam" id="1.10.287.610:FF:000001">
    <property type="entry name" value="30S ribosomal protein S2"/>
    <property type="match status" value="1"/>
</dbReference>
<evidence type="ECO:0000256" key="3">
    <source>
        <dbReference type="ARBA" id="ARBA00023274"/>
    </source>
</evidence>
<dbReference type="AlphaFoldDB" id="A0A9D1LMY8"/>
<dbReference type="InterPro" id="IPR005706">
    <property type="entry name" value="Ribosomal_uS2_bac/mit/plastid"/>
</dbReference>
<evidence type="ECO:0000256" key="4">
    <source>
        <dbReference type="ARBA" id="ARBA00035256"/>
    </source>
</evidence>
<dbReference type="EMBL" id="DVMV01000008">
    <property type="protein sequence ID" value="HIU44831.1"/>
    <property type="molecule type" value="Genomic_DNA"/>
</dbReference>
<proteinExistence type="inferred from homology"/>
<feature type="region of interest" description="Disordered" evidence="7">
    <location>
        <begin position="283"/>
        <end position="317"/>
    </location>
</feature>
<accession>A0A9D1LMY8</accession>
<organism evidence="8 9">
    <name type="scientific">Candidatus Alloenteromonas pullicola</name>
    <dbReference type="NCBI Taxonomy" id="2840784"/>
    <lineage>
        <taxon>Bacteria</taxon>
        <taxon>Bacillati</taxon>
        <taxon>Bacillota</taxon>
        <taxon>Bacillota incertae sedis</taxon>
        <taxon>Candidatus Alloenteromonas</taxon>
    </lineage>
</organism>
<evidence type="ECO:0000313" key="9">
    <source>
        <dbReference type="Proteomes" id="UP000824070"/>
    </source>
</evidence>
<dbReference type="PANTHER" id="PTHR12534">
    <property type="entry name" value="30S RIBOSOMAL PROTEIN S2 PROKARYOTIC AND ORGANELLAR"/>
    <property type="match status" value="1"/>
</dbReference>
<comment type="similarity">
    <text evidence="1 5 6">Belongs to the universal ribosomal protein uS2 family.</text>
</comment>
<dbReference type="GO" id="GO:0006412">
    <property type="term" value="P:translation"/>
    <property type="evidence" value="ECO:0007669"/>
    <property type="project" value="UniProtKB-UniRule"/>
</dbReference>
<dbReference type="CDD" id="cd01425">
    <property type="entry name" value="RPS2"/>
    <property type="match status" value="1"/>
</dbReference>
<dbReference type="InterPro" id="IPR023591">
    <property type="entry name" value="Ribosomal_uS2_flav_dom_sf"/>
</dbReference>
<keyword evidence="3 5" id="KW-0687">Ribonucleoprotein</keyword>
<dbReference type="PANTHER" id="PTHR12534:SF0">
    <property type="entry name" value="SMALL RIBOSOMAL SUBUNIT PROTEIN US2M"/>
    <property type="match status" value="1"/>
</dbReference>
<dbReference type="GO" id="GO:0022627">
    <property type="term" value="C:cytosolic small ribosomal subunit"/>
    <property type="evidence" value="ECO:0007669"/>
    <property type="project" value="TreeGrafter"/>
</dbReference>
<sequence>MHDPNAPIITLKKCLSAGVHFGHQTRRWNPKMGKFIYGARNGIYIIDLNKTVERVTASYKALRAIVEAGGNASGRVLFVGTKPQSQQIVIDEAVRSGSFYITNRWLGGTLTNFRTIQGRIKRLRDLETASEDGSWDKLPKKEVALLKKELAKLQKNLEGIKEMRRLPNAIVLVDPTIEHNAVAEAHKLGIPVFAICDTSDDPDTVDFPLPSNNDATSAIKLIIGVMADAIVEARTNGGLTEIAYTVDEGEEATMADAIKVADIAAEQRRAAIRAARKAREEHYAKMQAERQARYAARKEAAAKAKAETESKAKEETK</sequence>
<dbReference type="SUPFAM" id="SSF52313">
    <property type="entry name" value="Ribosomal protein S2"/>
    <property type="match status" value="1"/>
</dbReference>
<dbReference type="Pfam" id="PF00318">
    <property type="entry name" value="Ribosomal_S2"/>
    <property type="match status" value="1"/>
</dbReference>
<evidence type="ECO:0000256" key="7">
    <source>
        <dbReference type="SAM" id="MobiDB-lite"/>
    </source>
</evidence>
<evidence type="ECO:0000313" key="8">
    <source>
        <dbReference type="EMBL" id="HIU44831.1"/>
    </source>
</evidence>
<comment type="caution">
    <text evidence="8">The sequence shown here is derived from an EMBL/GenBank/DDBJ whole genome shotgun (WGS) entry which is preliminary data.</text>
</comment>
<reference evidence="8" key="1">
    <citation type="submission" date="2020-10" db="EMBL/GenBank/DDBJ databases">
        <authorList>
            <person name="Gilroy R."/>
        </authorList>
    </citation>
    <scope>NUCLEOTIDE SEQUENCE</scope>
    <source>
        <strain evidence="8">ChiGjej1B1-22543</strain>
    </source>
</reference>
<dbReference type="InterPro" id="IPR001865">
    <property type="entry name" value="Ribosomal_uS2"/>
</dbReference>
<dbReference type="PROSITE" id="PS00963">
    <property type="entry name" value="RIBOSOMAL_S2_2"/>
    <property type="match status" value="1"/>
</dbReference>